<comment type="caution">
    <text evidence="1">The sequence shown here is derived from an EMBL/GenBank/DDBJ whole genome shotgun (WGS) entry which is preliminary data.</text>
</comment>
<organism evidence="1 2">
    <name type="scientific">Ixodes persulcatus</name>
    <name type="common">Taiga tick</name>
    <dbReference type="NCBI Taxonomy" id="34615"/>
    <lineage>
        <taxon>Eukaryota</taxon>
        <taxon>Metazoa</taxon>
        <taxon>Ecdysozoa</taxon>
        <taxon>Arthropoda</taxon>
        <taxon>Chelicerata</taxon>
        <taxon>Arachnida</taxon>
        <taxon>Acari</taxon>
        <taxon>Parasitiformes</taxon>
        <taxon>Ixodida</taxon>
        <taxon>Ixodoidea</taxon>
        <taxon>Ixodidae</taxon>
        <taxon>Ixodinae</taxon>
        <taxon>Ixodes</taxon>
    </lineage>
</organism>
<dbReference type="EMBL" id="JABSTQ010011368">
    <property type="protein sequence ID" value="KAG0412166.1"/>
    <property type="molecule type" value="Genomic_DNA"/>
</dbReference>
<dbReference type="Proteomes" id="UP000805193">
    <property type="component" value="Unassembled WGS sequence"/>
</dbReference>
<proteinExistence type="predicted"/>
<protein>
    <submittedName>
        <fullName evidence="1">Uncharacterized protein</fullName>
    </submittedName>
</protein>
<reference evidence="1 2" key="1">
    <citation type="journal article" date="2020" name="Cell">
        <title>Large-Scale Comparative Analyses of Tick Genomes Elucidate Their Genetic Diversity and Vector Capacities.</title>
        <authorList>
            <consortium name="Tick Genome and Microbiome Consortium (TIGMIC)"/>
            <person name="Jia N."/>
            <person name="Wang J."/>
            <person name="Shi W."/>
            <person name="Du L."/>
            <person name="Sun Y."/>
            <person name="Zhan W."/>
            <person name="Jiang J.F."/>
            <person name="Wang Q."/>
            <person name="Zhang B."/>
            <person name="Ji P."/>
            <person name="Bell-Sakyi L."/>
            <person name="Cui X.M."/>
            <person name="Yuan T.T."/>
            <person name="Jiang B.G."/>
            <person name="Yang W.F."/>
            <person name="Lam T.T."/>
            <person name="Chang Q.C."/>
            <person name="Ding S.J."/>
            <person name="Wang X.J."/>
            <person name="Zhu J.G."/>
            <person name="Ruan X.D."/>
            <person name="Zhao L."/>
            <person name="Wei J.T."/>
            <person name="Ye R.Z."/>
            <person name="Que T.C."/>
            <person name="Du C.H."/>
            <person name="Zhou Y.H."/>
            <person name="Cheng J.X."/>
            <person name="Dai P.F."/>
            <person name="Guo W.B."/>
            <person name="Han X.H."/>
            <person name="Huang E.J."/>
            <person name="Li L.F."/>
            <person name="Wei W."/>
            <person name="Gao Y.C."/>
            <person name="Liu J.Z."/>
            <person name="Shao H.Z."/>
            <person name="Wang X."/>
            <person name="Wang C.C."/>
            <person name="Yang T.C."/>
            <person name="Huo Q.B."/>
            <person name="Li W."/>
            <person name="Chen H.Y."/>
            <person name="Chen S.E."/>
            <person name="Zhou L.G."/>
            <person name="Ni X.B."/>
            <person name="Tian J.H."/>
            <person name="Sheng Y."/>
            <person name="Liu T."/>
            <person name="Pan Y.S."/>
            <person name="Xia L.Y."/>
            <person name="Li J."/>
            <person name="Zhao F."/>
            <person name="Cao W.C."/>
        </authorList>
    </citation>
    <scope>NUCLEOTIDE SEQUENCE [LARGE SCALE GENOMIC DNA]</scope>
    <source>
        <strain evidence="1">Iper-2018</strain>
    </source>
</reference>
<accession>A0AC60NYE0</accession>
<keyword evidence="2" id="KW-1185">Reference proteome</keyword>
<evidence type="ECO:0000313" key="2">
    <source>
        <dbReference type="Proteomes" id="UP000805193"/>
    </source>
</evidence>
<evidence type="ECO:0000313" key="1">
    <source>
        <dbReference type="EMBL" id="KAG0412166.1"/>
    </source>
</evidence>
<gene>
    <name evidence="1" type="ORF">HPB47_010681</name>
</gene>
<sequence>MPSGVGDQPPPAPVNSTTELVALFQAEATNPPSTSMEGEFTNEDGSLTPAAKMTLDSLTPGQHAPDFSDADSMTTDDEGFSTVISRKAKKGFRKAKSASSTSSTIVSIDAPPSTLTVIFTPVDQTKVITNLNEIKLTELLESKAPAGIIRIRPNHRLNLMFVDTRNAESCASLLKMSFLLGTAVRAFKPRSQTQATGVIKGVDTGIDIAEIREHLKTDNDTPIASAHRLGTSTTVVITFTCASLPEHVLLGLVRHRVEPFVEKPIQCHLCLRFGHIQAMCKNSPTCSRCS</sequence>
<name>A0AC60NYE0_IXOPE</name>